<dbReference type="Pfam" id="PF14056">
    <property type="entry name" value="DUF4250"/>
    <property type="match status" value="1"/>
</dbReference>
<accession>A0A2M8H6B0</accession>
<dbReference type="AlphaFoldDB" id="A0A2M8H6B0"/>
<sequence length="86" mass="9648">MDKGKAGAHGYTVCIARGGTRMDVSTLQRLDANILLGIINEKLRLECDGLEELLAYYDMTEDQLATRLQQIGYHYDPMSNQFKAHG</sequence>
<organism evidence="1 2">
    <name type="scientific">Aeromonas lusitana</name>
    <dbReference type="NCBI Taxonomy" id="931529"/>
    <lineage>
        <taxon>Bacteria</taxon>
        <taxon>Pseudomonadati</taxon>
        <taxon>Pseudomonadota</taxon>
        <taxon>Gammaproteobacteria</taxon>
        <taxon>Aeromonadales</taxon>
        <taxon>Aeromonadaceae</taxon>
        <taxon>Aeromonas</taxon>
    </lineage>
</organism>
<dbReference type="EMBL" id="PGCP01000031">
    <property type="protein sequence ID" value="PJC92108.1"/>
    <property type="molecule type" value="Genomic_DNA"/>
</dbReference>
<comment type="caution">
    <text evidence="1">The sequence shown here is derived from an EMBL/GenBank/DDBJ whole genome shotgun (WGS) entry which is preliminary data.</text>
</comment>
<gene>
    <name evidence="1" type="ORF">CUC44_16440</name>
</gene>
<proteinExistence type="predicted"/>
<keyword evidence="2" id="KW-1185">Reference proteome</keyword>
<dbReference type="Proteomes" id="UP000232060">
    <property type="component" value="Unassembled WGS sequence"/>
</dbReference>
<dbReference type="OrthoDB" id="6197979at2"/>
<dbReference type="InterPro" id="IPR025346">
    <property type="entry name" value="DUF4250"/>
</dbReference>
<protein>
    <recommendedName>
        <fullName evidence="3">DUF4250 domain-containing protein</fullName>
    </recommendedName>
</protein>
<name>A0A2M8H6B0_9GAMM</name>
<evidence type="ECO:0000313" key="1">
    <source>
        <dbReference type="EMBL" id="PJC92108.1"/>
    </source>
</evidence>
<evidence type="ECO:0008006" key="3">
    <source>
        <dbReference type="Google" id="ProtNLM"/>
    </source>
</evidence>
<reference evidence="1 2" key="1">
    <citation type="submission" date="2017-11" db="EMBL/GenBank/DDBJ databases">
        <title>Draft genome sequence of environmental isolate Aeromonas lusitania sp. nov. MDC 2473.</title>
        <authorList>
            <person name="Colston S.M."/>
            <person name="Navarro A."/>
            <person name="Martinez-Murcia A.J."/>
            <person name="Graf J."/>
        </authorList>
    </citation>
    <scope>NUCLEOTIDE SEQUENCE [LARGE SCALE GENOMIC DNA]</scope>
    <source>
        <strain evidence="1 2">MDC 2473</strain>
    </source>
</reference>
<evidence type="ECO:0000313" key="2">
    <source>
        <dbReference type="Proteomes" id="UP000232060"/>
    </source>
</evidence>